<keyword evidence="3" id="KW-1185">Reference proteome</keyword>
<comment type="caution">
    <text evidence="2">The sequence shown here is derived from an EMBL/GenBank/DDBJ whole genome shotgun (WGS) entry which is preliminary data.</text>
</comment>
<keyword evidence="1" id="KW-1133">Transmembrane helix</keyword>
<accession>A0ABS5GEV1</accession>
<dbReference type="EMBL" id="JAFCLK010000033">
    <property type="protein sequence ID" value="MBR1139845.1"/>
    <property type="molecule type" value="Genomic_DNA"/>
</dbReference>
<proteinExistence type="predicted"/>
<dbReference type="RefSeq" id="WP_168167873.1">
    <property type="nucleotide sequence ID" value="NZ_JABFDP010000015.1"/>
</dbReference>
<evidence type="ECO:0000313" key="3">
    <source>
        <dbReference type="Proteomes" id="UP001314635"/>
    </source>
</evidence>
<reference evidence="3" key="1">
    <citation type="journal article" date="2021" name="ISME J.">
        <title>Evolutionary origin and ecological implication of a unique nif island in free-living Bradyrhizobium lineages.</title>
        <authorList>
            <person name="Tao J."/>
        </authorList>
    </citation>
    <scope>NUCLEOTIDE SEQUENCE [LARGE SCALE GENOMIC DNA]</scope>
    <source>
        <strain evidence="3">SZCCT0094</strain>
    </source>
</reference>
<name>A0ABS5GEV1_9BRAD</name>
<keyword evidence="1" id="KW-0812">Transmembrane</keyword>
<keyword evidence="1" id="KW-0472">Membrane</keyword>
<gene>
    <name evidence="2" type="ORF">JQ619_29225</name>
</gene>
<dbReference type="Proteomes" id="UP001314635">
    <property type="component" value="Unassembled WGS sequence"/>
</dbReference>
<evidence type="ECO:0000256" key="1">
    <source>
        <dbReference type="SAM" id="Phobius"/>
    </source>
</evidence>
<sequence>MRGVTARDGRAPRRRTMLPTIVLILLGIMIVRDIVVRRWSSSPPAGPDVTRLR</sequence>
<protein>
    <submittedName>
        <fullName evidence="2">Uncharacterized protein</fullName>
    </submittedName>
</protein>
<organism evidence="2 3">
    <name type="scientific">Bradyrhizobium denitrificans</name>
    <dbReference type="NCBI Taxonomy" id="2734912"/>
    <lineage>
        <taxon>Bacteria</taxon>
        <taxon>Pseudomonadati</taxon>
        <taxon>Pseudomonadota</taxon>
        <taxon>Alphaproteobacteria</taxon>
        <taxon>Hyphomicrobiales</taxon>
        <taxon>Nitrobacteraceae</taxon>
        <taxon>Bradyrhizobium</taxon>
    </lineage>
</organism>
<feature type="transmembrane region" description="Helical" evidence="1">
    <location>
        <begin position="16"/>
        <end position="35"/>
    </location>
</feature>
<evidence type="ECO:0000313" key="2">
    <source>
        <dbReference type="EMBL" id="MBR1139845.1"/>
    </source>
</evidence>